<reference evidence="2" key="1">
    <citation type="submission" date="2022-11" db="UniProtKB">
        <authorList>
            <consortium name="WormBaseParasite"/>
        </authorList>
    </citation>
    <scope>IDENTIFICATION</scope>
</reference>
<keyword evidence="1" id="KW-1185">Reference proteome</keyword>
<accession>A0A915Q7A5</accession>
<name>A0A915Q7A5_9BILA</name>
<evidence type="ECO:0000313" key="1">
    <source>
        <dbReference type="Proteomes" id="UP000887581"/>
    </source>
</evidence>
<organism evidence="1 2">
    <name type="scientific">Setaria digitata</name>
    <dbReference type="NCBI Taxonomy" id="48799"/>
    <lineage>
        <taxon>Eukaryota</taxon>
        <taxon>Metazoa</taxon>
        <taxon>Ecdysozoa</taxon>
        <taxon>Nematoda</taxon>
        <taxon>Chromadorea</taxon>
        <taxon>Rhabditida</taxon>
        <taxon>Spirurina</taxon>
        <taxon>Spiruromorpha</taxon>
        <taxon>Filarioidea</taxon>
        <taxon>Setariidae</taxon>
        <taxon>Setaria</taxon>
    </lineage>
</organism>
<protein>
    <submittedName>
        <fullName evidence="2">Uncharacterized protein</fullName>
    </submittedName>
</protein>
<dbReference type="WBParaSite" id="sdigi.contig78.g3799.t1">
    <property type="protein sequence ID" value="sdigi.contig78.g3799.t1"/>
    <property type="gene ID" value="sdigi.contig78.g3799"/>
</dbReference>
<evidence type="ECO:0000313" key="2">
    <source>
        <dbReference type="WBParaSite" id="sdigi.contig78.g3799.t1"/>
    </source>
</evidence>
<sequence>MFKIHIWGTGEGTGDGKEFGKAKERLEFDDAMTTTATDLTLHRLTEMAGLVEKFLQKKVKIEPEGGKMSVQCVKRK</sequence>
<dbReference type="AlphaFoldDB" id="A0A915Q7A5"/>
<dbReference type="Proteomes" id="UP000887581">
    <property type="component" value="Unplaced"/>
</dbReference>
<proteinExistence type="predicted"/>